<gene>
    <name evidence="2" type="ORF">L596_017815</name>
</gene>
<sequence>MPSSSVPKGSRRRNLRRSDFIPELHEEPPFKFDFSKSLLELCGIQPIKLDVTPKIEEEQPHPPKRFRYEDETPIPMSVVPVEKEPSILNATAIDDIMEESTSEPLRAAQKPEPKTPTGPIAYGALSISDVAFALIASVSRGAKQIASEQTAEEPLDVTPKIEEEQPQLPKPVDHPFGKRTIVSFKTPGDEVSYADQSLLTSALAVSLNSTKMDVIKLKSGWNRRKKKAEERRTPKVPAVAEEPEPEAAEKPKKKPAKRKSMAVNPSVAKGKMFTTGSPLRKRHALKGKPPKARLSGEPCSKSTEQGTLRRSSRNGVPTMSRSLGQRVEYVCDENGLPNVKKFL</sequence>
<comment type="caution">
    <text evidence="2">The sequence shown here is derived from an EMBL/GenBank/DDBJ whole genome shotgun (WGS) entry which is preliminary data.</text>
</comment>
<feature type="region of interest" description="Disordered" evidence="1">
    <location>
        <begin position="98"/>
        <end position="120"/>
    </location>
</feature>
<feature type="region of interest" description="Disordered" evidence="1">
    <location>
        <begin position="143"/>
        <end position="179"/>
    </location>
</feature>
<feature type="compositionally biased region" description="Polar residues" evidence="1">
    <location>
        <begin position="300"/>
        <end position="321"/>
    </location>
</feature>
<evidence type="ECO:0000313" key="3">
    <source>
        <dbReference type="Proteomes" id="UP000298663"/>
    </source>
</evidence>
<evidence type="ECO:0000313" key="2">
    <source>
        <dbReference type="EMBL" id="TKR76709.1"/>
    </source>
</evidence>
<dbReference type="Proteomes" id="UP000298663">
    <property type="component" value="Unassembled WGS sequence"/>
</dbReference>
<feature type="region of interest" description="Disordered" evidence="1">
    <location>
        <begin position="1"/>
        <end position="20"/>
    </location>
</feature>
<protein>
    <submittedName>
        <fullName evidence="2">Uncharacterized protein</fullName>
    </submittedName>
</protein>
<keyword evidence="3" id="KW-1185">Reference proteome</keyword>
<name>A0A4U5N2R5_STECR</name>
<proteinExistence type="predicted"/>
<accession>A0A4U5N2R5</accession>
<organism evidence="2 3">
    <name type="scientific">Steinernema carpocapsae</name>
    <name type="common">Entomopathogenic nematode</name>
    <dbReference type="NCBI Taxonomy" id="34508"/>
    <lineage>
        <taxon>Eukaryota</taxon>
        <taxon>Metazoa</taxon>
        <taxon>Ecdysozoa</taxon>
        <taxon>Nematoda</taxon>
        <taxon>Chromadorea</taxon>
        <taxon>Rhabditida</taxon>
        <taxon>Tylenchina</taxon>
        <taxon>Panagrolaimomorpha</taxon>
        <taxon>Strongyloidoidea</taxon>
        <taxon>Steinernematidae</taxon>
        <taxon>Steinernema</taxon>
    </lineage>
</organism>
<dbReference type="EMBL" id="AZBU02000005">
    <property type="protein sequence ID" value="TKR76709.1"/>
    <property type="molecule type" value="Genomic_DNA"/>
</dbReference>
<dbReference type="AlphaFoldDB" id="A0A4U5N2R5"/>
<feature type="region of interest" description="Disordered" evidence="1">
    <location>
        <begin position="52"/>
        <end position="71"/>
    </location>
</feature>
<feature type="compositionally biased region" description="Basic residues" evidence="1">
    <location>
        <begin position="279"/>
        <end position="291"/>
    </location>
</feature>
<feature type="compositionally biased region" description="Basic residues" evidence="1">
    <location>
        <begin position="251"/>
        <end position="260"/>
    </location>
</feature>
<reference evidence="2 3" key="1">
    <citation type="journal article" date="2015" name="Genome Biol.">
        <title>Comparative genomics of Steinernema reveals deeply conserved gene regulatory networks.</title>
        <authorList>
            <person name="Dillman A.R."/>
            <person name="Macchietto M."/>
            <person name="Porter C.F."/>
            <person name="Rogers A."/>
            <person name="Williams B."/>
            <person name="Antoshechkin I."/>
            <person name="Lee M.M."/>
            <person name="Goodwin Z."/>
            <person name="Lu X."/>
            <person name="Lewis E.E."/>
            <person name="Goodrich-Blair H."/>
            <person name="Stock S.P."/>
            <person name="Adams B.J."/>
            <person name="Sternberg P.W."/>
            <person name="Mortazavi A."/>
        </authorList>
    </citation>
    <scope>NUCLEOTIDE SEQUENCE [LARGE SCALE GENOMIC DNA]</scope>
    <source>
        <strain evidence="2 3">ALL</strain>
    </source>
</reference>
<evidence type="ECO:0000256" key="1">
    <source>
        <dbReference type="SAM" id="MobiDB-lite"/>
    </source>
</evidence>
<feature type="compositionally biased region" description="Basic and acidic residues" evidence="1">
    <location>
        <begin position="52"/>
        <end position="70"/>
    </location>
</feature>
<feature type="region of interest" description="Disordered" evidence="1">
    <location>
        <begin position="220"/>
        <end position="321"/>
    </location>
</feature>
<reference evidence="2 3" key="2">
    <citation type="journal article" date="2019" name="G3 (Bethesda)">
        <title>Hybrid Assembly of the Genome of the Entomopathogenic Nematode Steinernema carpocapsae Identifies the X-Chromosome.</title>
        <authorList>
            <person name="Serra L."/>
            <person name="Macchietto M."/>
            <person name="Macias-Munoz A."/>
            <person name="McGill C.J."/>
            <person name="Rodriguez I.M."/>
            <person name="Rodriguez B."/>
            <person name="Murad R."/>
            <person name="Mortazavi A."/>
        </authorList>
    </citation>
    <scope>NUCLEOTIDE SEQUENCE [LARGE SCALE GENOMIC DNA]</scope>
    <source>
        <strain evidence="2 3">ALL</strain>
    </source>
</reference>